<evidence type="ECO:0000256" key="2">
    <source>
        <dbReference type="ARBA" id="ARBA00023235"/>
    </source>
</evidence>
<evidence type="ECO:0000256" key="1">
    <source>
        <dbReference type="ARBA" id="ARBA00007847"/>
    </source>
</evidence>
<comment type="similarity">
    <text evidence="1">Belongs to the aspartate/glutamate racemases family.</text>
</comment>
<reference evidence="3 4" key="1">
    <citation type="submission" date="2016-07" db="EMBL/GenBank/DDBJ databases">
        <title>Comparative genomics of the Campylobacter concisus group.</title>
        <authorList>
            <person name="Miller W.G."/>
            <person name="Yee E."/>
            <person name="Chapman M.H."/>
            <person name="Huynh S."/>
            <person name="Bono J.L."/>
            <person name="On S.L.W."/>
            <person name="StLeger J."/>
            <person name="Foster G."/>
            <person name="Parker C.T."/>
        </authorList>
    </citation>
    <scope>NUCLEOTIDE SEQUENCE [LARGE SCALE GENOMIC DNA]</scope>
    <source>
        <strain evidence="3 4">ATCC 33238</strain>
    </source>
</reference>
<evidence type="ECO:0000313" key="4">
    <source>
        <dbReference type="Proteomes" id="UP000502377"/>
    </source>
</evidence>
<dbReference type="PANTHER" id="PTHR21198:SF7">
    <property type="entry name" value="ASPARTATE-GLUTAMATE RACEMASE FAMILY"/>
    <property type="match status" value="1"/>
</dbReference>
<gene>
    <name evidence="3" type="ORF">CRECT_1494</name>
</gene>
<protein>
    <submittedName>
        <fullName evidence="3">Aspartate racemase</fullName>
    </submittedName>
</protein>
<keyword evidence="2" id="KW-0413">Isomerase</keyword>
<dbReference type="SUPFAM" id="SSF53681">
    <property type="entry name" value="Aspartate/glutamate racemase"/>
    <property type="match status" value="2"/>
</dbReference>
<dbReference type="InterPro" id="IPR004380">
    <property type="entry name" value="Asp_race"/>
</dbReference>
<dbReference type="AlphaFoldDB" id="A0A6G5QNC9"/>
<dbReference type="RefSeq" id="WP_004319110.1">
    <property type="nucleotide sequence ID" value="NZ_CP012543.1"/>
</dbReference>
<evidence type="ECO:0000313" key="3">
    <source>
        <dbReference type="EMBL" id="QCD47141.1"/>
    </source>
</evidence>
<dbReference type="EMBL" id="CP012543">
    <property type="protein sequence ID" value="QCD47141.1"/>
    <property type="molecule type" value="Genomic_DNA"/>
</dbReference>
<dbReference type="Proteomes" id="UP000502377">
    <property type="component" value="Chromosome"/>
</dbReference>
<dbReference type="KEGG" id="crx:CRECT_1494"/>
<dbReference type="InterPro" id="IPR001920">
    <property type="entry name" value="Asp/Glu_race"/>
</dbReference>
<proteinExistence type="inferred from homology"/>
<accession>A0A6G5QNC9</accession>
<dbReference type="InterPro" id="IPR015942">
    <property type="entry name" value="Asp/Glu/hydantoin_racemase"/>
</dbReference>
<organism evidence="3 4">
    <name type="scientific">Campylobacter rectus</name>
    <name type="common">Wolinella recta</name>
    <dbReference type="NCBI Taxonomy" id="203"/>
    <lineage>
        <taxon>Bacteria</taxon>
        <taxon>Pseudomonadati</taxon>
        <taxon>Campylobacterota</taxon>
        <taxon>Epsilonproteobacteria</taxon>
        <taxon>Campylobacterales</taxon>
        <taxon>Campylobacteraceae</taxon>
        <taxon>Campylobacter</taxon>
    </lineage>
</organism>
<sequence length="227" mass="24726">MKRIGILGGMGPLATIDLYAKIVELTNAAKDQDNIHIVIDNYPQIPDRTAYILHGGEDPFPFMKESAIRLKNAGCEAICIACNTAHYFAKRLTQECGVNILHIAKIATASIKSNFPHAKKIAVIATTGTTAAKIYENELIAADLTCVKIPENLMTDIMDCIYKGAKANKLKEYVGLFNDTIAAIEADAYIAACTEIPLFLPYATKKDKFVDATLELAKAAVKFGLEK</sequence>
<name>A0A6G5QNC9_CAMRE</name>
<dbReference type="GO" id="GO:0047661">
    <property type="term" value="F:amino-acid racemase activity"/>
    <property type="evidence" value="ECO:0007669"/>
    <property type="project" value="InterPro"/>
</dbReference>
<dbReference type="NCBIfam" id="TIGR00035">
    <property type="entry name" value="asp_race"/>
    <property type="match status" value="1"/>
</dbReference>
<dbReference type="Pfam" id="PF01177">
    <property type="entry name" value="Asp_Glu_race"/>
    <property type="match status" value="1"/>
</dbReference>
<dbReference type="PANTHER" id="PTHR21198">
    <property type="entry name" value="GLUTAMATE RACEMASE"/>
    <property type="match status" value="1"/>
</dbReference>
<dbReference type="Gene3D" id="3.40.50.1860">
    <property type="match status" value="2"/>
</dbReference>